<name>A0A0F7L769_9VIRU</name>
<proteinExistence type="predicted"/>
<accession>A0A0F7L769</accession>
<reference evidence="1" key="2">
    <citation type="submission" date="2015-03" db="EMBL/GenBank/DDBJ databases">
        <authorList>
            <person name="Chow C.-E.T."/>
            <person name="Winget D.M."/>
            <person name="White R.A.III."/>
            <person name="Hallam S.J."/>
            <person name="Suttle C.A."/>
        </authorList>
    </citation>
    <scope>NUCLEOTIDE SEQUENCE</scope>
    <source>
        <strain evidence="1">Oxic1_3</strain>
    </source>
</reference>
<dbReference type="EMBL" id="KR029598">
    <property type="protein sequence ID" value="AKH47780.1"/>
    <property type="molecule type" value="Genomic_DNA"/>
</dbReference>
<reference evidence="1" key="1">
    <citation type="journal article" date="2015" name="Front. Microbiol.">
        <title>Combining genomic sequencing methods to explore viral diversity and reveal potential virus-host interactions.</title>
        <authorList>
            <person name="Chow C.E."/>
            <person name="Winget D.M."/>
            <person name="White R.A.III."/>
            <person name="Hallam S.J."/>
            <person name="Suttle C.A."/>
        </authorList>
    </citation>
    <scope>NUCLEOTIDE SEQUENCE</scope>
    <source>
        <strain evidence="1">Oxic1_3</strain>
    </source>
</reference>
<organism evidence="1">
    <name type="scientific">uncultured marine virus</name>
    <dbReference type="NCBI Taxonomy" id="186617"/>
    <lineage>
        <taxon>Viruses</taxon>
        <taxon>environmental samples</taxon>
    </lineage>
</organism>
<evidence type="ECO:0000313" key="1">
    <source>
        <dbReference type="EMBL" id="AKH47780.1"/>
    </source>
</evidence>
<sequence>MTQQLTKIEKDLPRFLSLTITDQPTLQEASTYLVGAKKEYKALKADMDTLLDPIKESIDLIKEKYDPRLKALKGVIDTLTSKTSDYATRIANEAQAKAQAISDRVKPGTGNLSVEKATERMGNIQQLEKKVETEAGGMQFVAYPTFEVMDLTMLPIEYHLADEVAIRREMKSGNKLPGVRYFTEQRPKNSR</sequence>
<protein>
    <submittedName>
        <fullName evidence="1">Uncharacterized protein</fullName>
    </submittedName>
</protein>